<dbReference type="AlphaFoldDB" id="A0A848G026"/>
<dbReference type="EMBL" id="JABBGA010000004">
    <property type="protein sequence ID" value="NML25528.1"/>
    <property type="molecule type" value="Genomic_DNA"/>
</dbReference>
<gene>
    <name evidence="1" type="ORF">HHL15_07225</name>
</gene>
<sequence>MNERELQIRIRQHLNMSAREISLPAANRLAEARQKALSRQKVRVKRLSLAGIGQSMVEHILPHGRTAVAMLVVLLLAVGSGFLGELQHVADLEEVDSALLADDLPIDAYLDRGFDAWVQNESPD</sequence>
<evidence type="ECO:0000313" key="1">
    <source>
        <dbReference type="EMBL" id="NML25528.1"/>
    </source>
</evidence>
<comment type="caution">
    <text evidence="1">The sequence shown here is derived from an EMBL/GenBank/DDBJ whole genome shotgun (WGS) entry which is preliminary data.</text>
</comment>
<name>A0A848G026_9RHOO</name>
<protein>
    <submittedName>
        <fullName evidence="1">DUF3619 family protein</fullName>
    </submittedName>
</protein>
<reference evidence="1 2" key="1">
    <citation type="submission" date="2020-04" db="EMBL/GenBank/DDBJ databases">
        <title>Zoogloea sp. G-4-1-14 isolated from soil.</title>
        <authorList>
            <person name="Dahal R.H."/>
        </authorList>
    </citation>
    <scope>NUCLEOTIDE SEQUENCE [LARGE SCALE GENOMIC DNA]</scope>
    <source>
        <strain evidence="1 2">G-4-1-14</strain>
    </source>
</reference>
<organism evidence="1 2">
    <name type="scientific">Zoogloea dura</name>
    <dbReference type="NCBI Taxonomy" id="2728840"/>
    <lineage>
        <taxon>Bacteria</taxon>
        <taxon>Pseudomonadati</taxon>
        <taxon>Pseudomonadota</taxon>
        <taxon>Betaproteobacteria</taxon>
        <taxon>Rhodocyclales</taxon>
        <taxon>Zoogloeaceae</taxon>
        <taxon>Zoogloea</taxon>
    </lineage>
</organism>
<keyword evidence="2" id="KW-1185">Reference proteome</keyword>
<dbReference type="Pfam" id="PF12279">
    <property type="entry name" value="DUF3619"/>
    <property type="match status" value="1"/>
</dbReference>
<evidence type="ECO:0000313" key="2">
    <source>
        <dbReference type="Proteomes" id="UP000580043"/>
    </source>
</evidence>
<dbReference type="Proteomes" id="UP000580043">
    <property type="component" value="Unassembled WGS sequence"/>
</dbReference>
<proteinExistence type="predicted"/>
<accession>A0A848G026</accession>
<dbReference type="InterPro" id="IPR022064">
    <property type="entry name" value="DUF3619"/>
</dbReference>
<dbReference type="RefSeq" id="WP_169145153.1">
    <property type="nucleotide sequence ID" value="NZ_JABBGA010000004.1"/>
</dbReference>